<dbReference type="AlphaFoldDB" id="A0A934QCU8"/>
<reference evidence="1" key="1">
    <citation type="submission" date="2020-12" db="EMBL/GenBank/DDBJ databases">
        <title>Leucobacter sp. CAS2, isolated from Chromium sludge.</title>
        <authorList>
            <person name="Xu Z."/>
        </authorList>
    </citation>
    <scope>NUCLEOTIDE SEQUENCE</scope>
    <source>
        <strain evidence="1">CSA2</strain>
    </source>
</reference>
<dbReference type="Proteomes" id="UP000618733">
    <property type="component" value="Unassembled WGS sequence"/>
</dbReference>
<evidence type="ECO:0000313" key="1">
    <source>
        <dbReference type="EMBL" id="MBK0421441.1"/>
    </source>
</evidence>
<organism evidence="1 2">
    <name type="scientific">Leucobacter edaphi</name>
    <dbReference type="NCBI Taxonomy" id="2796472"/>
    <lineage>
        <taxon>Bacteria</taxon>
        <taxon>Bacillati</taxon>
        <taxon>Actinomycetota</taxon>
        <taxon>Actinomycetes</taxon>
        <taxon>Micrococcales</taxon>
        <taxon>Microbacteriaceae</taxon>
        <taxon>Leucobacter</taxon>
    </lineage>
</organism>
<evidence type="ECO:0000313" key="2">
    <source>
        <dbReference type="Proteomes" id="UP000618733"/>
    </source>
</evidence>
<dbReference type="EMBL" id="JAEHOI010000004">
    <property type="protein sequence ID" value="MBK0421441.1"/>
    <property type="molecule type" value="Genomic_DNA"/>
</dbReference>
<name>A0A934QCU8_9MICO</name>
<keyword evidence="2" id="KW-1185">Reference proteome</keyword>
<protein>
    <submittedName>
        <fullName evidence="1">Uncharacterized protein</fullName>
    </submittedName>
</protein>
<comment type="caution">
    <text evidence="1">The sequence shown here is derived from an EMBL/GenBank/DDBJ whole genome shotgun (WGS) entry which is preliminary data.</text>
</comment>
<gene>
    <name evidence="1" type="ORF">JD292_05060</name>
</gene>
<accession>A0A934QCU8</accession>
<proteinExistence type="predicted"/>
<dbReference type="RefSeq" id="WP_200131654.1">
    <property type="nucleotide sequence ID" value="NZ_JAEHOI010000004.1"/>
</dbReference>
<sequence>MSIITGIPRRGLTLESGRLAALRAELRDDPETASDPALQEMARVLGKPAHELMVSISGSDGETRLAFAIEGPTAVVTMARPGATAELAVVTADSIPGIIALAAELGPAPFIDEPDILVDLRELEGYLAGPRPPRSERSGETGSRAASVFAEPGVRNWSAYLAGAGDGEGERLLLDVVGGAGMGWWVLDVGESGARLIRTRSALIWETLCRLASGGGIDAVDAEPATESEPPT</sequence>